<reference evidence="7 8" key="1">
    <citation type="submission" date="2014-10" db="EMBL/GenBank/DDBJ databases">
        <title>Draft genome of phytase producing Bacillus ginsengihumi strain M2.11.</title>
        <authorList>
            <person name="Toymentseva A."/>
            <person name="Boulygina E.A."/>
            <person name="Kazakov S.V."/>
            <person name="Kayumov I."/>
            <person name="Suleimanova A.D."/>
            <person name="Mardanova A.M."/>
            <person name="Maria S.N."/>
            <person name="Sergey M.Y."/>
            <person name="Sharipova M.R."/>
        </authorList>
    </citation>
    <scope>NUCLEOTIDE SEQUENCE [LARGE SCALE GENOMIC DNA]</scope>
    <source>
        <strain evidence="7 8">M2.11</strain>
    </source>
</reference>
<evidence type="ECO:0000256" key="3">
    <source>
        <dbReference type="ARBA" id="ARBA00022741"/>
    </source>
</evidence>
<proteinExistence type="inferred from homology"/>
<evidence type="ECO:0000256" key="4">
    <source>
        <dbReference type="ARBA" id="ARBA00022777"/>
    </source>
</evidence>
<keyword evidence="4 7" id="KW-0418">Kinase</keyword>
<evidence type="ECO:0000259" key="6">
    <source>
        <dbReference type="Pfam" id="PF00294"/>
    </source>
</evidence>
<organism evidence="7 8">
    <name type="scientific">Heyndrickxia ginsengihumi</name>
    <dbReference type="NCBI Taxonomy" id="363870"/>
    <lineage>
        <taxon>Bacteria</taxon>
        <taxon>Bacillati</taxon>
        <taxon>Bacillota</taxon>
        <taxon>Bacilli</taxon>
        <taxon>Bacillales</taxon>
        <taxon>Bacillaceae</taxon>
        <taxon>Heyndrickxia</taxon>
    </lineage>
</organism>
<evidence type="ECO:0000313" key="8">
    <source>
        <dbReference type="Proteomes" id="UP000030588"/>
    </source>
</evidence>
<keyword evidence="3" id="KW-0547">Nucleotide-binding</keyword>
<keyword evidence="5" id="KW-0067">ATP-binding</keyword>
<dbReference type="InterPro" id="IPR002173">
    <property type="entry name" value="Carboh/pur_kinase_PfkB_CS"/>
</dbReference>
<dbReference type="CDD" id="cd01166">
    <property type="entry name" value="KdgK"/>
    <property type="match status" value="1"/>
</dbReference>
<dbReference type="STRING" id="363870.NG54_16535"/>
<feature type="domain" description="Carbohydrate kinase PfkB" evidence="6">
    <location>
        <begin position="5"/>
        <end position="303"/>
    </location>
</feature>
<evidence type="ECO:0000256" key="1">
    <source>
        <dbReference type="ARBA" id="ARBA00010688"/>
    </source>
</evidence>
<dbReference type="AlphaFoldDB" id="A0A0A6V9Q4"/>
<gene>
    <name evidence="7" type="ORF">NG54_16535</name>
</gene>
<dbReference type="SUPFAM" id="SSF53613">
    <property type="entry name" value="Ribokinase-like"/>
    <property type="match status" value="1"/>
</dbReference>
<dbReference type="RefSeq" id="WP_025727308.1">
    <property type="nucleotide sequence ID" value="NZ_JRUN01000074.1"/>
</dbReference>
<dbReference type="PANTHER" id="PTHR43085">
    <property type="entry name" value="HEXOKINASE FAMILY MEMBER"/>
    <property type="match status" value="1"/>
</dbReference>
<evidence type="ECO:0000256" key="5">
    <source>
        <dbReference type="ARBA" id="ARBA00022840"/>
    </source>
</evidence>
<protein>
    <submittedName>
        <fullName evidence="7">2-dehydro-3-deoxygluconokinase</fullName>
    </submittedName>
</protein>
<evidence type="ECO:0000313" key="7">
    <source>
        <dbReference type="EMBL" id="KHD84291.1"/>
    </source>
</evidence>
<evidence type="ECO:0000256" key="2">
    <source>
        <dbReference type="ARBA" id="ARBA00022679"/>
    </source>
</evidence>
<dbReference type="Proteomes" id="UP000030588">
    <property type="component" value="Unassembled WGS sequence"/>
</dbReference>
<keyword evidence="2" id="KW-0808">Transferase</keyword>
<dbReference type="EMBL" id="JRUN01000074">
    <property type="protein sequence ID" value="KHD84291.1"/>
    <property type="molecule type" value="Genomic_DNA"/>
</dbReference>
<dbReference type="PROSITE" id="PS00584">
    <property type="entry name" value="PFKB_KINASES_2"/>
    <property type="match status" value="1"/>
</dbReference>
<dbReference type="InterPro" id="IPR011611">
    <property type="entry name" value="PfkB_dom"/>
</dbReference>
<dbReference type="PANTHER" id="PTHR43085:SF1">
    <property type="entry name" value="PSEUDOURIDINE KINASE-RELATED"/>
    <property type="match status" value="1"/>
</dbReference>
<accession>A0A0A6V9Q4</accession>
<comment type="caution">
    <text evidence="7">The sequence shown here is derived from an EMBL/GenBank/DDBJ whole genome shotgun (WGS) entry which is preliminary data.</text>
</comment>
<dbReference type="InterPro" id="IPR050306">
    <property type="entry name" value="PfkB_Carbo_kinase"/>
</dbReference>
<sequence length="320" mass="35066">MTIFDVMTFGEAMGMFIAKETGDLATVTEFTKELAGAETNVAIGLARLKHHVCWMSKVGTDPLGDYIIHELNKEHVNTTLVKKDKEHLTGFQLKEKVLTGDPFVQYYRKNSAASKMKMEDFPELAEMKAKHYHLTGIPLALSPSTRELSRYLIDKARNEGSTISFDPNLRPSLWNSEAEMIETIESFACKADYVFPGVAEGKVLTGYDRPEDIAAHYLNKGVKIVFVKIGEKGAYVATEKEQGIVPGFYVETVVDTVGAGDGFSVGVLSGLFDGLSVFDAGRRGNAIGALATMSSGDKEGLPTRAQLMTFMQQNKATVRS</sequence>
<dbReference type="Gene3D" id="3.40.1190.20">
    <property type="match status" value="1"/>
</dbReference>
<dbReference type="Pfam" id="PF00294">
    <property type="entry name" value="PfkB"/>
    <property type="match status" value="1"/>
</dbReference>
<dbReference type="OrthoDB" id="9813569at2"/>
<comment type="similarity">
    <text evidence="1">Belongs to the carbohydrate kinase PfkB family.</text>
</comment>
<name>A0A0A6V9Q4_9BACI</name>
<dbReference type="GO" id="GO:0016301">
    <property type="term" value="F:kinase activity"/>
    <property type="evidence" value="ECO:0007669"/>
    <property type="project" value="UniProtKB-KW"/>
</dbReference>
<dbReference type="InterPro" id="IPR029056">
    <property type="entry name" value="Ribokinase-like"/>
</dbReference>
<dbReference type="GO" id="GO:0005524">
    <property type="term" value="F:ATP binding"/>
    <property type="evidence" value="ECO:0007669"/>
    <property type="project" value="UniProtKB-KW"/>
</dbReference>